<organism evidence="1 2">
    <name type="scientific">Homarus americanus</name>
    <name type="common">American lobster</name>
    <dbReference type="NCBI Taxonomy" id="6706"/>
    <lineage>
        <taxon>Eukaryota</taxon>
        <taxon>Metazoa</taxon>
        <taxon>Ecdysozoa</taxon>
        <taxon>Arthropoda</taxon>
        <taxon>Crustacea</taxon>
        <taxon>Multicrustacea</taxon>
        <taxon>Malacostraca</taxon>
        <taxon>Eumalacostraca</taxon>
        <taxon>Eucarida</taxon>
        <taxon>Decapoda</taxon>
        <taxon>Pleocyemata</taxon>
        <taxon>Astacidea</taxon>
        <taxon>Nephropoidea</taxon>
        <taxon>Nephropidae</taxon>
        <taxon>Homarus</taxon>
    </lineage>
</organism>
<comment type="caution">
    <text evidence="1">The sequence shown here is derived from an EMBL/GenBank/DDBJ whole genome shotgun (WGS) entry which is preliminary data.</text>
</comment>
<evidence type="ECO:0000313" key="2">
    <source>
        <dbReference type="Proteomes" id="UP000747542"/>
    </source>
</evidence>
<evidence type="ECO:0000313" key="1">
    <source>
        <dbReference type="EMBL" id="KAG7174184.1"/>
    </source>
</evidence>
<name>A0A8J5N6W3_HOMAM</name>
<dbReference type="Pfam" id="PF15299">
    <property type="entry name" value="ALS2CR8"/>
    <property type="match status" value="1"/>
</dbReference>
<dbReference type="EMBL" id="JAHLQT010007678">
    <property type="protein sequence ID" value="KAG7174184.1"/>
    <property type="molecule type" value="Genomic_DNA"/>
</dbReference>
<dbReference type="GO" id="GO:0003700">
    <property type="term" value="F:DNA-binding transcription factor activity"/>
    <property type="evidence" value="ECO:0007669"/>
    <property type="project" value="InterPro"/>
</dbReference>
<sequence length="162" mass="18926">MEESITIKVEDPQTVEEAVINAEIVTDPDSNSARAEKTIELPCSPSTPSHHDYFDVMLKHTFGYVYTVEKANETLSLFQERTLNRFVCYKVQRSFGRDDWTAENHKILWHQDEQKIKTENYTPMYDGIPYILLGSKLLECQFGIDRNVYQKQKHYAKRNVST</sequence>
<proteinExistence type="predicted"/>
<dbReference type="InterPro" id="IPR029309">
    <property type="entry name" value="CaRF"/>
</dbReference>
<dbReference type="Proteomes" id="UP000747542">
    <property type="component" value="Unassembled WGS sequence"/>
</dbReference>
<dbReference type="AlphaFoldDB" id="A0A8J5N6W3"/>
<dbReference type="PANTHER" id="PTHR47456">
    <property type="entry name" value="PHD-TYPE DOMAIN-CONTAINING PROTEIN"/>
    <property type="match status" value="1"/>
</dbReference>
<reference evidence="1" key="1">
    <citation type="journal article" date="2021" name="Sci. Adv.">
        <title>The American lobster genome reveals insights on longevity, neural, and immune adaptations.</title>
        <authorList>
            <person name="Polinski J.M."/>
            <person name="Zimin A.V."/>
            <person name="Clark K.F."/>
            <person name="Kohn A.B."/>
            <person name="Sadowski N."/>
            <person name="Timp W."/>
            <person name="Ptitsyn A."/>
            <person name="Khanna P."/>
            <person name="Romanova D.Y."/>
            <person name="Williams P."/>
            <person name="Greenwood S.J."/>
            <person name="Moroz L.L."/>
            <person name="Walt D.R."/>
            <person name="Bodnar A.G."/>
        </authorList>
    </citation>
    <scope>NUCLEOTIDE SEQUENCE</scope>
    <source>
        <strain evidence="1">GMGI-L3</strain>
    </source>
</reference>
<feature type="non-terminal residue" evidence="1">
    <location>
        <position position="1"/>
    </location>
</feature>
<keyword evidence="2" id="KW-1185">Reference proteome</keyword>
<dbReference type="PANTHER" id="PTHR47456:SF1">
    <property type="entry name" value="PHD-TYPE DOMAIN-CONTAINING PROTEIN"/>
    <property type="match status" value="1"/>
</dbReference>
<accession>A0A8J5N6W3</accession>
<protein>
    <submittedName>
        <fullName evidence="1">Putative Amyotrophic lateral sclerosis 2 chromosomal region candidate 8-containing protein 1</fullName>
    </submittedName>
</protein>
<gene>
    <name evidence="1" type="ORF">Hamer_G003084</name>
</gene>